<sequence>MKQPAPDTTLVRNAYEGELNEHWEAKTHDDINLLLGAEDGLYHHHYAVGDFDRMILAAPPAVREQLILTEMHRLETEQVNLITDGLGRVPATARVMDAGSGRGGTSFMIHQRFGCQVEGVNFCSHHHEFAQELAIRHGCQDQVGFNLANMVDTPFSDGSFDYIVSNETTMYVDLDEAFAEFARLLRPGGRYVLVTWCRNDAVAETSPDVEAIDEHYVCHIHRRSTYLRALLEHDLIPSTVADLTTEAIPYWELRTASQLATGVEAPFLNAYRMNQMNYLVIVAERKPSTADGRS</sequence>
<dbReference type="SUPFAM" id="SSF53335">
    <property type="entry name" value="S-adenosyl-L-methionine-dependent methyltransferases"/>
    <property type="match status" value="1"/>
</dbReference>
<keyword evidence="4" id="KW-1185">Reference proteome</keyword>
<dbReference type="GO" id="GO:0032259">
    <property type="term" value="P:methylation"/>
    <property type="evidence" value="ECO:0007669"/>
    <property type="project" value="UniProtKB-KW"/>
</dbReference>
<organism evidence="3 4">
    <name type="scientific">Nonomuraea rosea</name>
    <dbReference type="NCBI Taxonomy" id="638574"/>
    <lineage>
        <taxon>Bacteria</taxon>
        <taxon>Bacillati</taxon>
        <taxon>Actinomycetota</taxon>
        <taxon>Actinomycetes</taxon>
        <taxon>Streptosporangiales</taxon>
        <taxon>Streptosporangiaceae</taxon>
        <taxon>Nonomuraea</taxon>
    </lineage>
</organism>
<dbReference type="GO" id="GO:0008168">
    <property type="term" value="F:methyltransferase activity"/>
    <property type="evidence" value="ECO:0007669"/>
    <property type="project" value="UniProtKB-KW"/>
</dbReference>
<evidence type="ECO:0000259" key="2">
    <source>
        <dbReference type="Pfam" id="PF08241"/>
    </source>
</evidence>
<dbReference type="InterPro" id="IPR029063">
    <property type="entry name" value="SAM-dependent_MTases_sf"/>
</dbReference>
<dbReference type="Proteomes" id="UP001500630">
    <property type="component" value="Unassembled WGS sequence"/>
</dbReference>
<evidence type="ECO:0000313" key="4">
    <source>
        <dbReference type="Proteomes" id="UP001500630"/>
    </source>
</evidence>
<feature type="domain" description="Methyltransferase type 11" evidence="2">
    <location>
        <begin position="97"/>
        <end position="192"/>
    </location>
</feature>
<dbReference type="PANTHER" id="PTHR44068:SF11">
    <property type="entry name" value="GERANYL DIPHOSPHATE 2-C-METHYLTRANSFERASE"/>
    <property type="match status" value="1"/>
</dbReference>
<comment type="caution">
    <text evidence="3">The sequence shown here is derived from an EMBL/GenBank/DDBJ whole genome shotgun (WGS) entry which is preliminary data.</text>
</comment>
<keyword evidence="1" id="KW-0808">Transferase</keyword>
<gene>
    <name evidence="3" type="ORF">GCM10022419_046080</name>
</gene>
<dbReference type="PANTHER" id="PTHR44068">
    <property type="entry name" value="ZGC:194242"/>
    <property type="match status" value="1"/>
</dbReference>
<dbReference type="Pfam" id="PF08241">
    <property type="entry name" value="Methyltransf_11"/>
    <property type="match status" value="1"/>
</dbReference>
<dbReference type="InterPro" id="IPR050447">
    <property type="entry name" value="Erg6_SMT_methyltransf"/>
</dbReference>
<proteinExistence type="predicted"/>
<keyword evidence="3" id="KW-0489">Methyltransferase</keyword>
<dbReference type="RefSeq" id="WP_345564631.1">
    <property type="nucleotide sequence ID" value="NZ_BAABDQ010000009.1"/>
</dbReference>
<name>A0ABP6X341_9ACTN</name>
<protein>
    <submittedName>
        <fullName evidence="3">Methyltransferase domain-containing protein</fullName>
    </submittedName>
</protein>
<accession>A0ABP6X341</accession>
<reference evidence="4" key="1">
    <citation type="journal article" date="2019" name="Int. J. Syst. Evol. Microbiol.">
        <title>The Global Catalogue of Microorganisms (GCM) 10K type strain sequencing project: providing services to taxonomists for standard genome sequencing and annotation.</title>
        <authorList>
            <consortium name="The Broad Institute Genomics Platform"/>
            <consortium name="The Broad Institute Genome Sequencing Center for Infectious Disease"/>
            <person name="Wu L."/>
            <person name="Ma J."/>
        </authorList>
    </citation>
    <scope>NUCLEOTIDE SEQUENCE [LARGE SCALE GENOMIC DNA]</scope>
    <source>
        <strain evidence="4">JCM 17326</strain>
    </source>
</reference>
<dbReference type="InterPro" id="IPR013216">
    <property type="entry name" value="Methyltransf_11"/>
</dbReference>
<dbReference type="Gene3D" id="3.40.50.150">
    <property type="entry name" value="Vaccinia Virus protein VP39"/>
    <property type="match status" value="1"/>
</dbReference>
<dbReference type="EMBL" id="BAABDQ010000009">
    <property type="protein sequence ID" value="GAA3560232.1"/>
    <property type="molecule type" value="Genomic_DNA"/>
</dbReference>
<evidence type="ECO:0000313" key="3">
    <source>
        <dbReference type="EMBL" id="GAA3560232.1"/>
    </source>
</evidence>
<evidence type="ECO:0000256" key="1">
    <source>
        <dbReference type="ARBA" id="ARBA00022679"/>
    </source>
</evidence>
<dbReference type="CDD" id="cd02440">
    <property type="entry name" value="AdoMet_MTases"/>
    <property type="match status" value="1"/>
</dbReference>